<evidence type="ECO:0000256" key="1">
    <source>
        <dbReference type="SAM" id="Phobius"/>
    </source>
</evidence>
<keyword evidence="1" id="KW-0812">Transmembrane</keyword>
<organism evidence="2 3">
    <name type="scientific">Methanobrevibacter thaueri</name>
    <dbReference type="NCBI Taxonomy" id="190975"/>
    <lineage>
        <taxon>Archaea</taxon>
        <taxon>Methanobacteriati</taxon>
        <taxon>Methanobacteriota</taxon>
        <taxon>Methanomada group</taxon>
        <taxon>Methanobacteria</taxon>
        <taxon>Methanobacteriales</taxon>
        <taxon>Methanobacteriaceae</taxon>
        <taxon>Methanobrevibacter</taxon>
    </lineage>
</organism>
<protein>
    <submittedName>
        <fullName evidence="2">Uncharacterized protein</fullName>
    </submittedName>
</protein>
<keyword evidence="1" id="KW-0472">Membrane</keyword>
<gene>
    <name evidence="2" type="ORF">E7Z79_00135</name>
</gene>
<dbReference type="Proteomes" id="UP000783037">
    <property type="component" value="Unassembled WGS sequence"/>
</dbReference>
<dbReference type="AlphaFoldDB" id="A0A8T3V7K6"/>
<feature type="transmembrane region" description="Helical" evidence="1">
    <location>
        <begin position="6"/>
        <end position="31"/>
    </location>
</feature>
<evidence type="ECO:0000313" key="2">
    <source>
        <dbReference type="EMBL" id="MBE6500839.1"/>
    </source>
</evidence>
<dbReference type="EMBL" id="SUTK01000001">
    <property type="protein sequence ID" value="MBE6500839.1"/>
    <property type="molecule type" value="Genomic_DNA"/>
</dbReference>
<reference evidence="2" key="1">
    <citation type="submission" date="2019-04" db="EMBL/GenBank/DDBJ databases">
        <title>Evolution of Biomass-Degrading Anaerobic Consortia Revealed by Metagenomics.</title>
        <authorList>
            <person name="Peng X."/>
        </authorList>
    </citation>
    <scope>NUCLEOTIDE SEQUENCE</scope>
    <source>
        <strain evidence="2">SIG18</strain>
    </source>
</reference>
<dbReference type="RefSeq" id="WP_303737993.1">
    <property type="nucleotide sequence ID" value="NZ_SUTK01000001.1"/>
</dbReference>
<proteinExistence type="predicted"/>
<sequence length="146" mass="16326">MLDNKGSFYIIDAILAIFLLLIVFLVVNAAISMPTADYSYESKSIRTAQDVMELLSGKIDFSDQTFLGKISNILGDGENSKESVREVSEISKSRLDSYKLENYQFSESNVLKGKVLASKGDYEKADDVDVASRTYGEYSYTLSVWQ</sequence>
<name>A0A8T3V7K6_9EURY</name>
<comment type="caution">
    <text evidence="2">The sequence shown here is derived from an EMBL/GenBank/DDBJ whole genome shotgun (WGS) entry which is preliminary data.</text>
</comment>
<accession>A0A8T3V7K6</accession>
<keyword evidence="1" id="KW-1133">Transmembrane helix</keyword>
<evidence type="ECO:0000313" key="3">
    <source>
        <dbReference type="Proteomes" id="UP000783037"/>
    </source>
</evidence>